<sequence length="184" mass="20450">MAFRLFRPLRLFRLHESILFVASCKETALSTLIPANFEMVASSPADALLAGESSRLLASHKLGTQAGIRIQLLDNGEPAEIMTVPASALRLFVNLLTEMSHGNAVTLIPTRAELTTQQAADLLNVSRPYVVKLLDEGKIPSRTVGKFRRVRFDDLMAYKRKDDEAREKILHQLSVEAQELGMGY</sequence>
<dbReference type="InterPro" id="IPR010093">
    <property type="entry name" value="SinI_DNA-bd"/>
</dbReference>
<protein>
    <submittedName>
        <fullName evidence="2">DNA binding domain-containing protein, excisionase family</fullName>
    </submittedName>
</protein>
<dbReference type="InterPro" id="IPR041657">
    <property type="entry name" value="HTH_17"/>
</dbReference>
<dbReference type="NCBIfam" id="TIGR01764">
    <property type="entry name" value="excise"/>
    <property type="match status" value="1"/>
</dbReference>
<name>A0A1I3GK28_9PLAN</name>
<evidence type="ECO:0000313" key="3">
    <source>
        <dbReference type="Proteomes" id="UP000199518"/>
    </source>
</evidence>
<dbReference type="Pfam" id="PF12728">
    <property type="entry name" value="HTH_17"/>
    <property type="match status" value="1"/>
</dbReference>
<dbReference type="GO" id="GO:0003677">
    <property type="term" value="F:DNA binding"/>
    <property type="evidence" value="ECO:0007669"/>
    <property type="project" value="InterPro"/>
</dbReference>
<feature type="domain" description="Helix-turn-helix" evidence="1">
    <location>
        <begin position="114"/>
        <end position="161"/>
    </location>
</feature>
<dbReference type="STRING" id="1576369.SAMN05421753_10728"/>
<organism evidence="2 3">
    <name type="scientific">Planctomicrobium piriforme</name>
    <dbReference type="NCBI Taxonomy" id="1576369"/>
    <lineage>
        <taxon>Bacteria</taxon>
        <taxon>Pseudomonadati</taxon>
        <taxon>Planctomycetota</taxon>
        <taxon>Planctomycetia</taxon>
        <taxon>Planctomycetales</taxon>
        <taxon>Planctomycetaceae</taxon>
        <taxon>Planctomicrobium</taxon>
    </lineage>
</organism>
<evidence type="ECO:0000259" key="1">
    <source>
        <dbReference type="Pfam" id="PF12728"/>
    </source>
</evidence>
<keyword evidence="3" id="KW-1185">Reference proteome</keyword>
<dbReference type="Proteomes" id="UP000199518">
    <property type="component" value="Unassembled WGS sequence"/>
</dbReference>
<dbReference type="AlphaFoldDB" id="A0A1I3GK28"/>
<proteinExistence type="predicted"/>
<dbReference type="OrthoDB" id="26212at2"/>
<gene>
    <name evidence="2" type="ORF">SAMN05421753_10728</name>
</gene>
<accession>A0A1I3GK28</accession>
<dbReference type="EMBL" id="FOQD01000007">
    <property type="protein sequence ID" value="SFI23783.1"/>
    <property type="molecule type" value="Genomic_DNA"/>
</dbReference>
<reference evidence="3" key="1">
    <citation type="submission" date="2016-10" db="EMBL/GenBank/DDBJ databases">
        <authorList>
            <person name="Varghese N."/>
            <person name="Submissions S."/>
        </authorList>
    </citation>
    <scope>NUCLEOTIDE SEQUENCE [LARGE SCALE GENOMIC DNA]</scope>
    <source>
        <strain evidence="3">DSM 26348</strain>
    </source>
</reference>
<evidence type="ECO:0000313" key="2">
    <source>
        <dbReference type="EMBL" id="SFI23783.1"/>
    </source>
</evidence>